<dbReference type="Pfam" id="PF21279">
    <property type="entry name" value="YhfX-like_C"/>
    <property type="match status" value="1"/>
</dbReference>
<comment type="caution">
    <text evidence="3">The sequence shown here is derived from an EMBL/GenBank/DDBJ whole genome shotgun (WGS) entry which is preliminary data.</text>
</comment>
<dbReference type="RefSeq" id="WP_346173557.1">
    <property type="nucleotide sequence ID" value="NZ_BAAASD010000004.1"/>
</dbReference>
<accession>A0ABP5SI78</accession>
<feature type="domain" description="Alanine racemase N-terminal" evidence="1">
    <location>
        <begin position="34"/>
        <end position="264"/>
    </location>
</feature>
<organism evidence="3 4">
    <name type="scientific">Streptomyces cuspidosporus</name>
    <dbReference type="NCBI Taxonomy" id="66882"/>
    <lineage>
        <taxon>Bacteria</taxon>
        <taxon>Bacillati</taxon>
        <taxon>Actinomycetota</taxon>
        <taxon>Actinomycetes</taxon>
        <taxon>Kitasatosporales</taxon>
        <taxon>Streptomycetaceae</taxon>
        <taxon>Streptomyces</taxon>
    </lineage>
</organism>
<dbReference type="InterPro" id="IPR048449">
    <property type="entry name" value="YhfX-like_C"/>
</dbReference>
<proteinExistence type="predicted"/>
<dbReference type="InterPro" id="IPR029066">
    <property type="entry name" value="PLP-binding_barrel"/>
</dbReference>
<name>A0ABP5SI78_9ACTN</name>
<dbReference type="SUPFAM" id="SSF51419">
    <property type="entry name" value="PLP-binding barrel"/>
    <property type="match status" value="1"/>
</dbReference>
<feature type="domain" description="YhfX-like C-terminal" evidence="2">
    <location>
        <begin position="279"/>
        <end position="381"/>
    </location>
</feature>
<evidence type="ECO:0000259" key="1">
    <source>
        <dbReference type="Pfam" id="PF01168"/>
    </source>
</evidence>
<dbReference type="Pfam" id="PF01168">
    <property type="entry name" value="Ala_racemase_N"/>
    <property type="match status" value="1"/>
</dbReference>
<keyword evidence="4" id="KW-1185">Reference proteome</keyword>
<protein>
    <submittedName>
        <fullName evidence="3">Alanine racemase</fullName>
    </submittedName>
</protein>
<gene>
    <name evidence="3" type="ORF">GCM10010246_13700</name>
</gene>
<dbReference type="EMBL" id="BAAASD010000004">
    <property type="protein sequence ID" value="GAA2331753.1"/>
    <property type="molecule type" value="Genomic_DNA"/>
</dbReference>
<evidence type="ECO:0000313" key="4">
    <source>
        <dbReference type="Proteomes" id="UP001500253"/>
    </source>
</evidence>
<dbReference type="Proteomes" id="UP001500253">
    <property type="component" value="Unassembled WGS sequence"/>
</dbReference>
<dbReference type="InterPro" id="IPR001608">
    <property type="entry name" value="Ala_racemase_N"/>
</dbReference>
<dbReference type="Gene3D" id="2.40.37.30">
    <property type="match status" value="2"/>
</dbReference>
<reference evidence="4" key="1">
    <citation type="journal article" date="2019" name="Int. J. Syst. Evol. Microbiol.">
        <title>The Global Catalogue of Microorganisms (GCM) 10K type strain sequencing project: providing services to taxonomists for standard genome sequencing and annotation.</title>
        <authorList>
            <consortium name="The Broad Institute Genomics Platform"/>
            <consortium name="The Broad Institute Genome Sequencing Center for Infectious Disease"/>
            <person name="Wu L."/>
            <person name="Ma J."/>
        </authorList>
    </citation>
    <scope>NUCLEOTIDE SEQUENCE [LARGE SCALE GENOMIC DNA]</scope>
    <source>
        <strain evidence="4">JCM 4316</strain>
    </source>
</reference>
<evidence type="ECO:0000259" key="2">
    <source>
        <dbReference type="Pfam" id="PF21279"/>
    </source>
</evidence>
<sequence length="396" mass="41662">MFLDVLRRRNPALISAAIALHQSGHLPSNTYVLDLDTISANARALATEAGRLGLTPFAMTKQIGRNPDACQAIMEGGIEAAVAVDMECARATTRAGMRLGHLGHLVQVPRAEAAAAAAMRPANWTVFSTDKARQAATAAGHAGHDQALLARIHTEGDEFYSGHEGGFPARDILAVADGLDALDSAHFAGITTFPALLFDPETRSVRRTRNLATLEQAATRLHDQGRTNIQINGPGTTSTETLAALASAGVTQVEPGHALTGTTPWHAATDLPERPAVCYLSEVSHLYGGRAYCFGGGMYVDPVFPPYQVQAVVGHDPSSTATLDATLPPPQAIDYYGQLEVPAHAVVETGTSVVFGFRVQAFVTRAYTAGVRGLATGNPRVAGIWAADGSAASWPR</sequence>
<evidence type="ECO:0000313" key="3">
    <source>
        <dbReference type="EMBL" id="GAA2331753.1"/>
    </source>
</evidence>